<gene>
    <name evidence="2" type="primary">SOGA1</name>
</gene>
<accession>A0A1A8NGU7</accession>
<feature type="non-terminal residue" evidence="2">
    <location>
        <position position="39"/>
    </location>
</feature>
<organism evidence="2">
    <name type="scientific">Nothobranchius rachovii</name>
    <name type="common">bluefin notho</name>
    <dbReference type="NCBI Taxonomy" id="451742"/>
    <lineage>
        <taxon>Eukaryota</taxon>
        <taxon>Metazoa</taxon>
        <taxon>Chordata</taxon>
        <taxon>Craniata</taxon>
        <taxon>Vertebrata</taxon>
        <taxon>Euteleostomi</taxon>
        <taxon>Actinopterygii</taxon>
        <taxon>Neopterygii</taxon>
        <taxon>Teleostei</taxon>
        <taxon>Neoteleostei</taxon>
        <taxon>Acanthomorphata</taxon>
        <taxon>Ovalentaria</taxon>
        <taxon>Atherinomorphae</taxon>
        <taxon>Cyprinodontiformes</taxon>
        <taxon>Nothobranchiidae</taxon>
        <taxon>Nothobranchius</taxon>
    </lineage>
</organism>
<proteinExistence type="predicted"/>
<sequence>SHSQTHTIHLGCQGQVQLDKPTSKTENGHRHLLQTRIIL</sequence>
<feature type="region of interest" description="Disordered" evidence="1">
    <location>
        <begin position="15"/>
        <end position="39"/>
    </location>
</feature>
<protein>
    <submittedName>
        <fullName evidence="2">Suppressor of glucose, autophagy associated 1</fullName>
    </submittedName>
</protein>
<evidence type="ECO:0000313" key="2">
    <source>
        <dbReference type="EMBL" id="SBR68285.1"/>
    </source>
</evidence>
<name>A0A1A8NGU7_9TELE</name>
<feature type="non-terminal residue" evidence="2">
    <location>
        <position position="1"/>
    </location>
</feature>
<evidence type="ECO:0000256" key="1">
    <source>
        <dbReference type="SAM" id="MobiDB-lite"/>
    </source>
</evidence>
<dbReference type="AlphaFoldDB" id="A0A1A8NGU7"/>
<dbReference type="EMBL" id="HAEH01002124">
    <property type="protein sequence ID" value="SBR68285.1"/>
    <property type="molecule type" value="Transcribed_RNA"/>
</dbReference>
<reference evidence="2" key="1">
    <citation type="submission" date="2016-05" db="EMBL/GenBank/DDBJ databases">
        <authorList>
            <person name="Lavstsen T."/>
            <person name="Jespersen J.S."/>
        </authorList>
    </citation>
    <scope>NUCLEOTIDE SEQUENCE</scope>
    <source>
        <tissue evidence="2">Brain</tissue>
    </source>
</reference>
<reference evidence="2" key="2">
    <citation type="submission" date="2016-06" db="EMBL/GenBank/DDBJ databases">
        <title>The genome of a short-lived fish provides insights into sex chromosome evolution and the genetic control of aging.</title>
        <authorList>
            <person name="Reichwald K."/>
            <person name="Felder M."/>
            <person name="Petzold A."/>
            <person name="Koch P."/>
            <person name="Groth M."/>
            <person name="Platzer M."/>
        </authorList>
    </citation>
    <scope>NUCLEOTIDE SEQUENCE</scope>
    <source>
        <tissue evidence="2">Brain</tissue>
    </source>
</reference>